<feature type="chain" id="PRO_5012472744" description="Lipoprotein" evidence="1">
    <location>
        <begin position="21"/>
        <end position="229"/>
    </location>
</feature>
<keyword evidence="1" id="KW-0732">Signal</keyword>
<proteinExistence type="predicted"/>
<comment type="caution">
    <text evidence="2">The sequence shown here is derived from an EMBL/GenBank/DDBJ whole genome shotgun (WGS) entry which is preliminary data.</text>
</comment>
<feature type="signal peptide" evidence="1">
    <location>
        <begin position="1"/>
        <end position="20"/>
    </location>
</feature>
<sequence length="229" mass="24678">MKTRTIIALFLSAASVSAQAGNWMVKNGWCQTMTEDGQALVMLKKDTIGIFGQLQGCPNGQQELMGSRISINGNLIPTSQMCNQQTGYKAVEIEGGQAPAAARKAIESIAAQDNSSMQVFGTQMKFTRGDMLQVCPKYVNALTDASADATGNKPLKVNKGSVMKAARQAYTKEYDRETADAADFGSYEVKGNTVVYEVYNAAYRTYDKIVVTVGSDGNATDAKVEYMGQ</sequence>
<evidence type="ECO:0000256" key="1">
    <source>
        <dbReference type="SAM" id="SignalP"/>
    </source>
</evidence>
<protein>
    <recommendedName>
        <fullName evidence="4">Lipoprotein</fullName>
    </recommendedName>
</protein>
<dbReference type="Proteomes" id="UP000217648">
    <property type="component" value="Unassembled WGS sequence"/>
</dbReference>
<name>A0A2A5MHR0_9ENTR</name>
<gene>
    <name evidence="2" type="ORF">CP911_18860</name>
</gene>
<reference evidence="2 3" key="1">
    <citation type="submission" date="2017-09" db="EMBL/GenBank/DDBJ databases">
        <title>Mdr eskape-Ghana.</title>
        <authorList>
            <person name="Agyepong N."/>
            <person name="Janice J."/>
            <person name="Samuelsen O."/>
            <person name="Owusu-Ofori A."/>
            <person name="Sundsfjord A."/>
            <person name="Essack S."/>
            <person name="Pedersen T."/>
        </authorList>
    </citation>
    <scope>NUCLEOTIDE SEQUENCE [LARGE SCALE GENOMIC DNA]</scope>
    <source>
        <strain evidence="2 3">46</strain>
    </source>
</reference>
<accession>A0A2A5MHR0</accession>
<dbReference type="EMBL" id="NXHG01000011">
    <property type="protein sequence ID" value="PCM60202.1"/>
    <property type="molecule type" value="Genomic_DNA"/>
</dbReference>
<evidence type="ECO:0000313" key="2">
    <source>
        <dbReference type="EMBL" id="PCM60202.1"/>
    </source>
</evidence>
<evidence type="ECO:0008006" key="4">
    <source>
        <dbReference type="Google" id="ProtNLM"/>
    </source>
</evidence>
<dbReference type="RefSeq" id="WP_096833820.1">
    <property type="nucleotide sequence ID" value="NZ_JAKCUX010000011.1"/>
</dbReference>
<organism evidence="2 3">
    <name type="scientific">Klebsiella quasipneumoniae</name>
    <dbReference type="NCBI Taxonomy" id="1463165"/>
    <lineage>
        <taxon>Bacteria</taxon>
        <taxon>Pseudomonadati</taxon>
        <taxon>Pseudomonadota</taxon>
        <taxon>Gammaproteobacteria</taxon>
        <taxon>Enterobacterales</taxon>
        <taxon>Enterobacteriaceae</taxon>
        <taxon>Klebsiella/Raoultella group</taxon>
        <taxon>Klebsiella</taxon>
        <taxon>Klebsiella pneumoniae complex</taxon>
    </lineage>
</organism>
<dbReference type="AlphaFoldDB" id="A0A2A5MHR0"/>
<evidence type="ECO:0000313" key="3">
    <source>
        <dbReference type="Proteomes" id="UP000217648"/>
    </source>
</evidence>